<protein>
    <recommendedName>
        <fullName evidence="3">Phage major capsid protein</fullName>
    </recommendedName>
</protein>
<gene>
    <name evidence="1" type="ORF">PhaeoP66_03211</name>
</gene>
<evidence type="ECO:0008006" key="3">
    <source>
        <dbReference type="Google" id="ProtNLM"/>
    </source>
</evidence>
<evidence type="ECO:0000313" key="1">
    <source>
        <dbReference type="EMBL" id="AUQ95953.1"/>
    </source>
</evidence>
<reference evidence="1 2" key="1">
    <citation type="journal article" date="2017" name="Genome Biol. Evol.">
        <title>Trajectories and Drivers of Genome Evolution in Surface-Associated Marine Phaeobacter.</title>
        <authorList>
            <person name="Freese H.M."/>
            <person name="Sikorski J."/>
            <person name="Bunk B."/>
            <person name="Scheuner C."/>
            <person name="Meier-Kolthoff J.P."/>
            <person name="Sproer C."/>
            <person name="Gram L."/>
            <person name="Overmann J."/>
        </authorList>
    </citation>
    <scope>NUCLEOTIDE SEQUENCE [LARGE SCALE GENOMIC DNA]</scope>
    <source>
        <strain evidence="1 2">P66</strain>
    </source>
</reference>
<dbReference type="EMBL" id="CP010705">
    <property type="protein sequence ID" value="AUQ95953.1"/>
    <property type="molecule type" value="Genomic_DNA"/>
</dbReference>
<organism evidence="1 2">
    <name type="scientific">Phaeobacter inhibens</name>
    <dbReference type="NCBI Taxonomy" id="221822"/>
    <lineage>
        <taxon>Bacteria</taxon>
        <taxon>Pseudomonadati</taxon>
        <taxon>Pseudomonadota</taxon>
        <taxon>Alphaproteobacteria</taxon>
        <taxon>Rhodobacterales</taxon>
        <taxon>Roseobacteraceae</taxon>
        <taxon>Phaeobacter</taxon>
    </lineage>
</organism>
<dbReference type="RefSeq" id="WP_102874969.1">
    <property type="nucleotide sequence ID" value="NZ_CP010705.1"/>
</dbReference>
<dbReference type="InterPro" id="IPR049718">
    <property type="entry name" value="AKO59007-like"/>
</dbReference>
<name>A0ABM6RHJ9_9RHOB</name>
<evidence type="ECO:0000313" key="2">
    <source>
        <dbReference type="Proteomes" id="UP000236536"/>
    </source>
</evidence>
<dbReference type="NCBIfam" id="NF033394">
    <property type="entry name" value="capsid_maj_Podo"/>
    <property type="match status" value="1"/>
</dbReference>
<dbReference type="Proteomes" id="UP000236536">
    <property type="component" value="Chromosome"/>
</dbReference>
<reference evidence="1 2" key="2">
    <citation type="journal article" date="2017" name="Int. J. Syst. Evol. Microbiol.">
        <title>Adaptation of Surface-Associated Bacteria to the Open Ocean: A Genomically Distinct Subpopulation of Phaeobacter gallaeciensis Colonizes Pacific Mesozooplankton.</title>
        <authorList>
            <person name="Freese H.M."/>
            <person name="Methner A."/>
            <person name="Overmann J."/>
        </authorList>
    </citation>
    <scope>NUCLEOTIDE SEQUENCE [LARGE SCALE GENOMIC DNA]</scope>
    <source>
        <strain evidence="1 2">P66</strain>
    </source>
</reference>
<sequence>MPLTASQLADINNATYATFLNKGKVLAQNIQQKPLLKLLDGAAGSFAGGRTSVEQNVKAGQGGGSLQGYSGDDQLTFYNPTGIKRARREWKEHHIGKQITHTELKENGIDVIDSDSGNDTTSTMSGREAHALANILDEKNEMMAEDYAVSMNLLAWGDGSSDAKALAGVQSLIFDDPDAGTTSGLSRSIYPWWRNRARTAANGGAIVSSPANGGALIEFMDTEERQRTRYKTPGSRIVRLCGSDFIDAYKRELRANGYYTQTGWSGNGSPDGSMKDPKHDSIPLQYDPTLDDLGLAKRCYTLDIGRNGIRLLYMDGQRMKKHNPARPYDRLVMYNGVTTTAVLFAKQLNTSGVYDIA</sequence>
<keyword evidence="2" id="KW-1185">Reference proteome</keyword>
<proteinExistence type="predicted"/>
<accession>A0ABM6RHJ9</accession>